<organism evidence="4 5">
    <name type="scientific">Cystoisospora suis</name>
    <dbReference type="NCBI Taxonomy" id="483139"/>
    <lineage>
        <taxon>Eukaryota</taxon>
        <taxon>Sar</taxon>
        <taxon>Alveolata</taxon>
        <taxon>Apicomplexa</taxon>
        <taxon>Conoidasida</taxon>
        <taxon>Coccidia</taxon>
        <taxon>Eucoccidiorida</taxon>
        <taxon>Eimeriorina</taxon>
        <taxon>Sarcocystidae</taxon>
        <taxon>Cystoisospora</taxon>
    </lineage>
</organism>
<feature type="region of interest" description="Disordered" evidence="3">
    <location>
        <begin position="441"/>
        <end position="478"/>
    </location>
</feature>
<reference evidence="4 5" key="1">
    <citation type="journal article" date="2017" name="Int. J. Parasitol.">
        <title>The genome of the protozoan parasite Cystoisospora suis and a reverse vaccinology approach to identify vaccine candidates.</title>
        <authorList>
            <person name="Palmieri N."/>
            <person name="Shrestha A."/>
            <person name="Ruttkowski B."/>
            <person name="Beck T."/>
            <person name="Vogl C."/>
            <person name="Tomley F."/>
            <person name="Blake D.P."/>
            <person name="Joachim A."/>
        </authorList>
    </citation>
    <scope>NUCLEOTIDE SEQUENCE [LARGE SCALE GENOMIC DNA]</scope>
    <source>
        <strain evidence="4 5">Wien I</strain>
    </source>
</reference>
<comment type="caution">
    <text evidence="4">The sequence shown here is derived from an EMBL/GenBank/DDBJ whole genome shotgun (WGS) entry which is preliminary data.</text>
</comment>
<dbReference type="Proteomes" id="UP000221165">
    <property type="component" value="Unassembled WGS sequence"/>
</dbReference>
<dbReference type="AlphaFoldDB" id="A0A2C6LI02"/>
<gene>
    <name evidence="4" type="ORF">CSUI_000019</name>
</gene>
<dbReference type="InterPro" id="IPR011990">
    <property type="entry name" value="TPR-like_helical_dom_sf"/>
</dbReference>
<keyword evidence="1" id="KW-0802">TPR repeat</keyword>
<evidence type="ECO:0000313" key="4">
    <source>
        <dbReference type="EMBL" id="PHJ26125.1"/>
    </source>
</evidence>
<dbReference type="Gene3D" id="1.25.40.10">
    <property type="entry name" value="Tetratricopeptide repeat domain"/>
    <property type="match status" value="2"/>
</dbReference>
<dbReference type="CDD" id="cd24142">
    <property type="entry name" value="ACL4-like"/>
    <property type="match status" value="1"/>
</dbReference>
<evidence type="ECO:0000313" key="5">
    <source>
        <dbReference type="Proteomes" id="UP000221165"/>
    </source>
</evidence>
<dbReference type="EMBL" id="MIGC01000014">
    <property type="protein sequence ID" value="PHJ26125.1"/>
    <property type="molecule type" value="Genomic_DNA"/>
</dbReference>
<feature type="region of interest" description="Disordered" evidence="3">
    <location>
        <begin position="1"/>
        <end position="44"/>
    </location>
</feature>
<dbReference type="InterPro" id="IPR019734">
    <property type="entry name" value="TPR_rpt"/>
</dbReference>
<accession>A0A2C6LI02</accession>
<dbReference type="PROSITE" id="PS50005">
    <property type="entry name" value="TPR"/>
    <property type="match status" value="1"/>
</dbReference>
<dbReference type="SUPFAM" id="SSF48452">
    <property type="entry name" value="TPR-like"/>
    <property type="match status" value="1"/>
</dbReference>
<evidence type="ECO:0000256" key="2">
    <source>
        <dbReference type="SAM" id="Coils"/>
    </source>
</evidence>
<dbReference type="Pfam" id="PF13181">
    <property type="entry name" value="TPR_8"/>
    <property type="match status" value="2"/>
</dbReference>
<feature type="coiled-coil region" evidence="2">
    <location>
        <begin position="205"/>
        <end position="257"/>
    </location>
</feature>
<protein>
    <submittedName>
        <fullName evidence="4">Tetratricopeptide repeat-containing protein</fullName>
    </submittedName>
</protein>
<name>A0A2C6LI02_9APIC</name>
<feature type="repeat" description="TPR" evidence="1">
    <location>
        <begin position="102"/>
        <end position="135"/>
    </location>
</feature>
<feature type="compositionally biased region" description="Polar residues" evidence="3">
    <location>
        <begin position="29"/>
        <end position="38"/>
    </location>
</feature>
<keyword evidence="5" id="KW-1185">Reference proteome</keyword>
<proteinExistence type="predicted"/>
<dbReference type="VEuPathDB" id="ToxoDB:CSUI_000019"/>
<dbReference type="OrthoDB" id="1914839at2759"/>
<dbReference type="SMART" id="SM00028">
    <property type="entry name" value="TPR"/>
    <property type="match status" value="2"/>
</dbReference>
<feature type="compositionally biased region" description="Acidic residues" evidence="3">
    <location>
        <begin position="449"/>
        <end position="478"/>
    </location>
</feature>
<evidence type="ECO:0000256" key="1">
    <source>
        <dbReference type="PROSITE-ProRule" id="PRU00339"/>
    </source>
</evidence>
<evidence type="ECO:0000256" key="3">
    <source>
        <dbReference type="SAM" id="MobiDB-lite"/>
    </source>
</evidence>
<sequence>MKKVRRGRGEGGKKRREGSRRDAEDKFLSPSSVRNRSAVTAEVLQDSSSLSSSSLSSSSATTNLSPSFFLQKAESCLQTFPPNFALSLRFLLKGVSVHPNNVTLLVRTAEALCEEGRLEEAKELLQRAIQIEPEGGDAGKYFCLAQIEEGEESLLLFQKASSLLSSKLSHLEASINSVKDVAGAAQAAETKKENSSPSSATTASLRILEKEYREVSRQLVESKCSMAELYMTDLCELDQAESLCKKEIDEAVEIMEKKCNDSSSSSYIDALYLQASFRKTTGDIAGAKDVGLKATRLIHEQLKRQENNLRIVPSKKAESSSSFLREEEEEEDVCSRELRINLSRVLIDVEEAESAAFLLSSCLEEDDGDPDIWLVLGCALFKCDKLGEAEECLERLTQLVHASERTSKSSKKKNPQQQNPLLLHAQELLRRIQEEKKKRIEAGELCEKGEEENNEEEDDEANWEDEDEDDEDVDMAES</sequence>
<dbReference type="GeneID" id="94423465"/>
<dbReference type="RefSeq" id="XP_067927770.1">
    <property type="nucleotide sequence ID" value="XM_068060254.1"/>
</dbReference>
<keyword evidence="2" id="KW-0175">Coiled coil</keyword>